<evidence type="ECO:0000313" key="2">
    <source>
        <dbReference type="EMBL" id="MFD0789455.1"/>
    </source>
</evidence>
<dbReference type="InterPro" id="IPR000835">
    <property type="entry name" value="HTH_MarR-typ"/>
</dbReference>
<sequence>MDAARKVLVGEVLGAIVAAGRPLMTERRHPFGDVMITATQMHALFVVAHHAGPVTVGDLSTELGVTPGAVTQLVDTLRTRGLVTREDNPDDARSKHIRLTDAAARSVSEFESAAIARSQWRFADLADDELENLAALLRRVRVHA</sequence>
<keyword evidence="3" id="KW-1185">Reference proteome</keyword>
<dbReference type="SMART" id="SM00347">
    <property type="entry name" value="HTH_MARR"/>
    <property type="match status" value="1"/>
</dbReference>
<reference evidence="3" key="1">
    <citation type="journal article" date="2019" name="Int. J. Syst. Evol. Microbiol.">
        <title>The Global Catalogue of Microorganisms (GCM) 10K type strain sequencing project: providing services to taxonomists for standard genome sequencing and annotation.</title>
        <authorList>
            <consortium name="The Broad Institute Genomics Platform"/>
            <consortium name="The Broad Institute Genome Sequencing Center for Infectious Disease"/>
            <person name="Wu L."/>
            <person name="Ma J."/>
        </authorList>
    </citation>
    <scope>NUCLEOTIDE SEQUENCE [LARGE SCALE GENOMIC DNA]</scope>
    <source>
        <strain evidence="3">CCUG 54523</strain>
    </source>
</reference>
<dbReference type="Pfam" id="PF12802">
    <property type="entry name" value="MarR_2"/>
    <property type="match status" value="1"/>
</dbReference>
<dbReference type="InterPro" id="IPR039422">
    <property type="entry name" value="MarR/SlyA-like"/>
</dbReference>
<dbReference type="PROSITE" id="PS50995">
    <property type="entry name" value="HTH_MARR_2"/>
    <property type="match status" value="1"/>
</dbReference>
<gene>
    <name evidence="2" type="ORF">ACFQ0P_03520</name>
</gene>
<dbReference type="InterPro" id="IPR036390">
    <property type="entry name" value="WH_DNA-bd_sf"/>
</dbReference>
<accession>A0ABW3AFC3</accession>
<feature type="domain" description="HTH marR-type" evidence="1">
    <location>
        <begin position="1"/>
        <end position="142"/>
    </location>
</feature>
<dbReference type="PANTHER" id="PTHR33164">
    <property type="entry name" value="TRANSCRIPTIONAL REGULATOR, MARR FAMILY"/>
    <property type="match status" value="1"/>
</dbReference>
<dbReference type="InterPro" id="IPR036388">
    <property type="entry name" value="WH-like_DNA-bd_sf"/>
</dbReference>
<evidence type="ECO:0000313" key="3">
    <source>
        <dbReference type="Proteomes" id="UP001597055"/>
    </source>
</evidence>
<evidence type="ECO:0000259" key="1">
    <source>
        <dbReference type="PROSITE" id="PS50995"/>
    </source>
</evidence>
<protein>
    <submittedName>
        <fullName evidence="2">MarR family winged helix-turn-helix transcriptional regulator</fullName>
    </submittedName>
</protein>
<organism evidence="2 3">
    <name type="scientific">Microbacterium insulae</name>
    <dbReference type="NCBI Taxonomy" id="483014"/>
    <lineage>
        <taxon>Bacteria</taxon>
        <taxon>Bacillati</taxon>
        <taxon>Actinomycetota</taxon>
        <taxon>Actinomycetes</taxon>
        <taxon>Micrococcales</taxon>
        <taxon>Microbacteriaceae</taxon>
        <taxon>Microbacterium</taxon>
    </lineage>
</organism>
<dbReference type="PRINTS" id="PR00598">
    <property type="entry name" value="HTHMARR"/>
</dbReference>
<name>A0ABW3AFC3_9MICO</name>
<dbReference type="RefSeq" id="WP_204980450.1">
    <property type="nucleotide sequence ID" value="NZ_JBHTII010000001.1"/>
</dbReference>
<dbReference type="Gene3D" id="1.10.10.10">
    <property type="entry name" value="Winged helix-like DNA-binding domain superfamily/Winged helix DNA-binding domain"/>
    <property type="match status" value="1"/>
</dbReference>
<comment type="caution">
    <text evidence="2">The sequence shown here is derived from an EMBL/GenBank/DDBJ whole genome shotgun (WGS) entry which is preliminary data.</text>
</comment>
<dbReference type="SUPFAM" id="SSF46785">
    <property type="entry name" value="Winged helix' DNA-binding domain"/>
    <property type="match status" value="1"/>
</dbReference>
<proteinExistence type="predicted"/>
<dbReference type="PANTHER" id="PTHR33164:SF43">
    <property type="entry name" value="HTH-TYPE TRANSCRIPTIONAL REPRESSOR YETL"/>
    <property type="match status" value="1"/>
</dbReference>
<dbReference type="EMBL" id="JBHTII010000001">
    <property type="protein sequence ID" value="MFD0789455.1"/>
    <property type="molecule type" value="Genomic_DNA"/>
</dbReference>
<dbReference type="Proteomes" id="UP001597055">
    <property type="component" value="Unassembled WGS sequence"/>
</dbReference>